<gene>
    <name evidence="1" type="ORF">METZ01_LOCUS187123</name>
</gene>
<evidence type="ECO:0000313" key="1">
    <source>
        <dbReference type="EMBL" id="SVB34269.1"/>
    </source>
</evidence>
<organism evidence="1">
    <name type="scientific">marine metagenome</name>
    <dbReference type="NCBI Taxonomy" id="408172"/>
    <lineage>
        <taxon>unclassified sequences</taxon>
        <taxon>metagenomes</taxon>
        <taxon>ecological metagenomes</taxon>
    </lineage>
</organism>
<name>A0A382D827_9ZZZZ</name>
<dbReference type="EMBL" id="UINC01037970">
    <property type="protein sequence ID" value="SVB34269.1"/>
    <property type="molecule type" value="Genomic_DNA"/>
</dbReference>
<sequence length="186" mass="21684">MELQKFGIKLFFKPNGSYPSKDFIPVFHNWIQTNSVPDHLLIDVIDYSHIQDGPGIMLISHESQLSLDKEDNSPGLLYLRTSKIEGDFQKRFEFVFATLLHTAKLLHNNEIGTNVDFETKAFRFIANDRLLAENNEDNQSIFSKTFDEILEKNYPDAKWVIEDYSEMDERLAFTIKFQDDTDIIIN</sequence>
<reference evidence="1" key="1">
    <citation type="submission" date="2018-05" db="EMBL/GenBank/DDBJ databases">
        <authorList>
            <person name="Lanie J.A."/>
            <person name="Ng W.-L."/>
            <person name="Kazmierczak K.M."/>
            <person name="Andrzejewski T.M."/>
            <person name="Davidsen T.M."/>
            <person name="Wayne K.J."/>
            <person name="Tettelin H."/>
            <person name="Glass J.I."/>
            <person name="Rusch D."/>
            <person name="Podicherti R."/>
            <person name="Tsui H.-C.T."/>
            <person name="Winkler M.E."/>
        </authorList>
    </citation>
    <scope>NUCLEOTIDE SEQUENCE</scope>
</reference>
<proteinExistence type="predicted"/>
<accession>A0A382D827</accession>
<protein>
    <submittedName>
        <fullName evidence="1">Uncharacterized protein</fullName>
    </submittedName>
</protein>
<dbReference type="AlphaFoldDB" id="A0A382D827"/>